<dbReference type="Gene3D" id="3.10.20.30">
    <property type="match status" value="1"/>
</dbReference>
<gene>
    <name evidence="6" type="ORF">GCM10023198_03430</name>
</gene>
<dbReference type="PRINTS" id="PR00409">
    <property type="entry name" value="PHDIOXRDTASE"/>
</dbReference>
<dbReference type="EMBL" id="BAABHM010000003">
    <property type="protein sequence ID" value="GAA4688362.1"/>
    <property type="molecule type" value="Genomic_DNA"/>
</dbReference>
<reference evidence="7" key="1">
    <citation type="journal article" date="2019" name="Int. J. Syst. Evol. Microbiol.">
        <title>The Global Catalogue of Microorganisms (GCM) 10K type strain sequencing project: providing services to taxonomists for standard genome sequencing and annotation.</title>
        <authorList>
            <consortium name="The Broad Institute Genomics Platform"/>
            <consortium name="The Broad Institute Genome Sequencing Center for Infectious Disease"/>
            <person name="Wu L."/>
            <person name="Ma J."/>
        </authorList>
    </citation>
    <scope>NUCLEOTIDE SEQUENCE [LARGE SCALE GENOMIC DNA]</scope>
    <source>
        <strain evidence="7">JCM 17975</strain>
    </source>
</reference>
<evidence type="ECO:0000256" key="1">
    <source>
        <dbReference type="ARBA" id="ARBA00001974"/>
    </source>
</evidence>
<sequence>MSRQDEALITVRITDIVDESRHVRTFTLEPAEAGRGIVYDAGQFLTLRLPVAGAEPIMRTYSISTCPISDRKLAFTVKRAAGGVGSNWLYELAEVGMVLQTHPPAGRFTLDPSDLTVHLYAAGVGITPIIALCKYALTSTSRRVKLHYSSRTRDEATFIGEIARLRERYADRFDPDVRLTNEAGRVEAEEIQRATGRDVEAISYVCGPADYTRMVVDSLVAAGRSRDAIRTESFGPGPRPDSEAMPELDSPSVAVVHLNGEQTRVRWPADMPLIEALDAAGIAAPSSCRQGECLTCECKVQSGNTVMLKNNVLDDEDIDAGYALACQLLPGDPEIVIAFL</sequence>
<accession>A0ABP8WFE2</accession>
<evidence type="ECO:0000256" key="3">
    <source>
        <dbReference type="ARBA" id="ARBA00023014"/>
    </source>
</evidence>
<dbReference type="Gene3D" id="2.40.30.10">
    <property type="entry name" value="Translation factors"/>
    <property type="match status" value="1"/>
</dbReference>
<dbReference type="SUPFAM" id="SSF52343">
    <property type="entry name" value="Ferredoxin reductase-like, C-terminal NADP-linked domain"/>
    <property type="match status" value="1"/>
</dbReference>
<dbReference type="InterPro" id="IPR001041">
    <property type="entry name" value="2Fe-2S_ferredoxin-type"/>
</dbReference>
<dbReference type="InterPro" id="IPR012675">
    <property type="entry name" value="Beta-grasp_dom_sf"/>
</dbReference>
<dbReference type="PANTHER" id="PTHR47354">
    <property type="entry name" value="NADH OXIDOREDUCTASE HCR"/>
    <property type="match status" value="1"/>
</dbReference>
<dbReference type="SUPFAM" id="SSF54292">
    <property type="entry name" value="2Fe-2S ferredoxin-like"/>
    <property type="match status" value="1"/>
</dbReference>
<dbReference type="Pfam" id="PF00970">
    <property type="entry name" value="FAD_binding_6"/>
    <property type="match status" value="1"/>
</dbReference>
<dbReference type="InterPro" id="IPR036010">
    <property type="entry name" value="2Fe-2S_ferredoxin-like_sf"/>
</dbReference>
<comment type="caution">
    <text evidence="6">The sequence shown here is derived from an EMBL/GenBank/DDBJ whole genome shotgun (WGS) entry which is preliminary data.</text>
</comment>
<dbReference type="Pfam" id="PF00111">
    <property type="entry name" value="Fer2"/>
    <property type="match status" value="1"/>
</dbReference>
<keyword evidence="2" id="KW-0479">Metal-binding</keyword>
<dbReference type="InterPro" id="IPR039261">
    <property type="entry name" value="FNR_nucleotide-bd"/>
</dbReference>
<dbReference type="CDD" id="cd00207">
    <property type="entry name" value="fer2"/>
    <property type="match status" value="1"/>
</dbReference>
<dbReference type="Pfam" id="PF00175">
    <property type="entry name" value="NAD_binding_1"/>
    <property type="match status" value="1"/>
</dbReference>
<dbReference type="InterPro" id="IPR017927">
    <property type="entry name" value="FAD-bd_FR_type"/>
</dbReference>
<proteinExistence type="predicted"/>
<dbReference type="Gene3D" id="3.40.50.80">
    <property type="entry name" value="Nucleotide-binding domain of ferredoxin-NADP reductase (FNR) module"/>
    <property type="match status" value="1"/>
</dbReference>
<name>A0ABP8WFE2_9MICO</name>
<dbReference type="InterPro" id="IPR008333">
    <property type="entry name" value="Cbr1-like_FAD-bd_dom"/>
</dbReference>
<keyword evidence="3" id="KW-0411">Iron-sulfur</keyword>
<dbReference type="RefSeq" id="WP_253871637.1">
    <property type="nucleotide sequence ID" value="NZ_BAABHM010000003.1"/>
</dbReference>
<evidence type="ECO:0000313" key="6">
    <source>
        <dbReference type="EMBL" id="GAA4688362.1"/>
    </source>
</evidence>
<dbReference type="InterPro" id="IPR001433">
    <property type="entry name" value="OxRdtase_FAD/NAD-bd"/>
</dbReference>
<evidence type="ECO:0000256" key="2">
    <source>
        <dbReference type="ARBA" id="ARBA00022714"/>
    </source>
</evidence>
<organism evidence="6 7">
    <name type="scientific">Promicromonospora umidemergens</name>
    <dbReference type="NCBI Taxonomy" id="629679"/>
    <lineage>
        <taxon>Bacteria</taxon>
        <taxon>Bacillati</taxon>
        <taxon>Actinomycetota</taxon>
        <taxon>Actinomycetes</taxon>
        <taxon>Micrococcales</taxon>
        <taxon>Promicromonosporaceae</taxon>
        <taxon>Promicromonospora</taxon>
    </lineage>
</organism>
<keyword evidence="2" id="KW-0001">2Fe-2S</keyword>
<keyword evidence="7" id="KW-1185">Reference proteome</keyword>
<dbReference type="InterPro" id="IPR017938">
    <property type="entry name" value="Riboflavin_synthase-like_b-brl"/>
</dbReference>
<comment type="cofactor">
    <cofactor evidence="1">
        <name>FAD</name>
        <dbReference type="ChEBI" id="CHEBI:57692"/>
    </cofactor>
</comment>
<feature type="domain" description="2Fe-2S ferredoxin-type" evidence="4">
    <location>
        <begin position="251"/>
        <end position="340"/>
    </location>
</feature>
<evidence type="ECO:0000259" key="5">
    <source>
        <dbReference type="PROSITE" id="PS51384"/>
    </source>
</evidence>
<keyword evidence="2" id="KW-0408">Iron</keyword>
<dbReference type="InterPro" id="IPR050415">
    <property type="entry name" value="MRET"/>
</dbReference>
<feature type="domain" description="FAD-binding FR-type" evidence="5">
    <location>
        <begin position="6"/>
        <end position="111"/>
    </location>
</feature>
<protein>
    <submittedName>
        <fullName evidence="6">Ferredoxin--NADP reductase</fullName>
    </submittedName>
</protein>
<evidence type="ECO:0000313" key="7">
    <source>
        <dbReference type="Proteomes" id="UP001500843"/>
    </source>
</evidence>
<dbReference type="PANTHER" id="PTHR47354:SF5">
    <property type="entry name" value="PROTEIN RFBI"/>
    <property type="match status" value="1"/>
</dbReference>
<dbReference type="SUPFAM" id="SSF63380">
    <property type="entry name" value="Riboflavin synthase domain-like"/>
    <property type="match status" value="1"/>
</dbReference>
<dbReference type="PROSITE" id="PS51085">
    <property type="entry name" value="2FE2S_FER_2"/>
    <property type="match status" value="1"/>
</dbReference>
<evidence type="ECO:0000259" key="4">
    <source>
        <dbReference type="PROSITE" id="PS51085"/>
    </source>
</evidence>
<dbReference type="Proteomes" id="UP001500843">
    <property type="component" value="Unassembled WGS sequence"/>
</dbReference>
<dbReference type="PROSITE" id="PS51384">
    <property type="entry name" value="FAD_FR"/>
    <property type="match status" value="1"/>
</dbReference>